<proteinExistence type="predicted"/>
<protein>
    <recommendedName>
        <fullName evidence="2">Zona occludens toxin N-terminal domain-containing protein</fullName>
    </recommendedName>
</protein>
<evidence type="ECO:0008006" key="2">
    <source>
        <dbReference type="Google" id="ProtNLM"/>
    </source>
</evidence>
<evidence type="ECO:0000313" key="1">
    <source>
        <dbReference type="EMBL" id="KKK77593.1"/>
    </source>
</evidence>
<feature type="non-terminal residue" evidence="1">
    <location>
        <position position="1"/>
    </location>
</feature>
<dbReference type="PANTHER" id="PTHR42957:SF1">
    <property type="entry name" value="HELICASE MJ1565-RELATED"/>
    <property type="match status" value="1"/>
</dbReference>
<sequence>EFYETIQSETELARITKLTLLSSELSASEWCDLFDLNINSPMGMTLFDAVSLVSERRNFSLTDIITKLNEADIPIGTLKALERRLKSVEQWGLFGDKGIKLNELMDNEHINILDLGIIPRDFGGGMRNVLLTILIRKIMNNRIRIRKYEELAELSDNAYLYKSKIKKGLPALWLLIDEAHQFVPRKGTTVSKPALITWAKEGRQPGLGLVMATQRPGALDPEILSQCDIIFSHRITLNQDLRALNDLSQNYMTQKLRYAISEIKGRGKAIIMDDITEKLIKAEIRPRKTWHGGGERKI</sequence>
<dbReference type="Gene3D" id="3.40.50.300">
    <property type="entry name" value="P-loop containing nucleotide triphosphate hydrolases"/>
    <property type="match status" value="1"/>
</dbReference>
<dbReference type="EMBL" id="LAZR01054880">
    <property type="protein sequence ID" value="KKK77593.1"/>
    <property type="molecule type" value="Genomic_DNA"/>
</dbReference>
<comment type="caution">
    <text evidence="1">The sequence shown here is derived from an EMBL/GenBank/DDBJ whole genome shotgun (WGS) entry which is preliminary data.</text>
</comment>
<dbReference type="PANTHER" id="PTHR42957">
    <property type="entry name" value="HELICASE MJ1565-RELATED"/>
    <property type="match status" value="1"/>
</dbReference>
<accession>A0A0F8Y8A1</accession>
<dbReference type="SUPFAM" id="SSF52540">
    <property type="entry name" value="P-loop containing nucleoside triphosphate hydrolases"/>
    <property type="match status" value="1"/>
</dbReference>
<name>A0A0F8Y8A1_9ZZZZ</name>
<reference evidence="1" key="1">
    <citation type="journal article" date="2015" name="Nature">
        <title>Complex archaea that bridge the gap between prokaryotes and eukaryotes.</title>
        <authorList>
            <person name="Spang A."/>
            <person name="Saw J.H."/>
            <person name="Jorgensen S.L."/>
            <person name="Zaremba-Niedzwiedzka K."/>
            <person name="Martijn J."/>
            <person name="Lind A.E."/>
            <person name="van Eijk R."/>
            <person name="Schleper C."/>
            <person name="Guy L."/>
            <person name="Ettema T.J."/>
        </authorList>
    </citation>
    <scope>NUCLEOTIDE SEQUENCE</scope>
</reference>
<gene>
    <name evidence="1" type="ORF">LCGC14_2852010</name>
</gene>
<dbReference type="InterPro" id="IPR008571">
    <property type="entry name" value="HerA-like"/>
</dbReference>
<dbReference type="InterPro" id="IPR027417">
    <property type="entry name" value="P-loop_NTPase"/>
</dbReference>
<dbReference type="AlphaFoldDB" id="A0A0F8Y8A1"/>
<organism evidence="1">
    <name type="scientific">marine sediment metagenome</name>
    <dbReference type="NCBI Taxonomy" id="412755"/>
    <lineage>
        <taxon>unclassified sequences</taxon>
        <taxon>metagenomes</taxon>
        <taxon>ecological metagenomes</taxon>
    </lineage>
</organism>